<dbReference type="InterPro" id="IPR024930">
    <property type="entry name" value="Skp_dom_sf"/>
</dbReference>
<dbReference type="PANTHER" id="PTHR35089:SF1">
    <property type="entry name" value="CHAPERONE PROTEIN SKP"/>
    <property type="match status" value="1"/>
</dbReference>
<gene>
    <name evidence="5" type="ORF">E6C50_17335</name>
</gene>
<dbReference type="AlphaFoldDB" id="A0A4S3ZNZ4"/>
<evidence type="ECO:0000256" key="2">
    <source>
        <dbReference type="ARBA" id="ARBA00022729"/>
    </source>
</evidence>
<dbReference type="InterPro" id="IPR005632">
    <property type="entry name" value="Chaperone_Skp"/>
</dbReference>
<comment type="similarity">
    <text evidence="1">Belongs to the Skp family.</text>
</comment>
<dbReference type="Proteomes" id="UP000307507">
    <property type="component" value="Unassembled WGS sequence"/>
</dbReference>
<dbReference type="EMBL" id="SSNZ01000014">
    <property type="protein sequence ID" value="THF47209.1"/>
    <property type="molecule type" value="Genomic_DNA"/>
</dbReference>
<feature type="chain" id="PRO_5020242595" evidence="4">
    <location>
        <begin position="24"/>
        <end position="170"/>
    </location>
</feature>
<keyword evidence="2 4" id="KW-0732">Signal</keyword>
<comment type="caution">
    <text evidence="5">The sequence shown here is derived from an EMBL/GenBank/DDBJ whole genome shotgun (WGS) entry which is preliminary data.</text>
</comment>
<dbReference type="GO" id="GO:0051082">
    <property type="term" value="F:unfolded protein binding"/>
    <property type="evidence" value="ECO:0007669"/>
    <property type="project" value="InterPro"/>
</dbReference>
<feature type="coiled-coil region" evidence="3">
    <location>
        <begin position="64"/>
        <end position="91"/>
    </location>
</feature>
<keyword evidence="3" id="KW-0175">Coiled coil</keyword>
<evidence type="ECO:0000256" key="3">
    <source>
        <dbReference type="SAM" id="Coils"/>
    </source>
</evidence>
<accession>A0A4S3ZNZ4</accession>
<organism evidence="5 6">
    <name type="scientific">Flavobacterium supellecticarium</name>
    <dbReference type="NCBI Taxonomy" id="2565924"/>
    <lineage>
        <taxon>Bacteria</taxon>
        <taxon>Pseudomonadati</taxon>
        <taxon>Bacteroidota</taxon>
        <taxon>Flavobacteriia</taxon>
        <taxon>Flavobacteriales</taxon>
        <taxon>Flavobacteriaceae</taxon>
        <taxon>Flavobacterium</taxon>
    </lineage>
</organism>
<name>A0A4S3ZNZ4_9FLAO</name>
<dbReference type="Gene3D" id="3.30.910.20">
    <property type="entry name" value="Skp domain"/>
    <property type="match status" value="1"/>
</dbReference>
<dbReference type="GO" id="GO:0050821">
    <property type="term" value="P:protein stabilization"/>
    <property type="evidence" value="ECO:0007669"/>
    <property type="project" value="TreeGrafter"/>
</dbReference>
<proteinExistence type="inferred from homology"/>
<dbReference type="RefSeq" id="WP_136404514.1">
    <property type="nucleotide sequence ID" value="NZ_SSNZ01000014.1"/>
</dbReference>
<dbReference type="SUPFAM" id="SSF111384">
    <property type="entry name" value="OmpH-like"/>
    <property type="match status" value="1"/>
</dbReference>
<protein>
    <submittedName>
        <fullName evidence="5">OmpH family outer membrane protein</fullName>
    </submittedName>
</protein>
<feature type="signal peptide" evidence="4">
    <location>
        <begin position="1"/>
        <end position="23"/>
    </location>
</feature>
<evidence type="ECO:0000256" key="4">
    <source>
        <dbReference type="SAM" id="SignalP"/>
    </source>
</evidence>
<sequence length="170" mass="18869">MKQLKTLLIAAALFIGASQTISAQAKIAHINVSELMTSYPDMKTAQAQVKKIGETYDAQYKTMVSEYQTKLKKYEGEAATVTEAINETRSKEMQDMGQRIQQYRENAGKELQQKELDLVKPIMEKARTAIQKVAKAKGYQYVLDSTDGSGVILADGPDLLGDVKKELGFK</sequence>
<evidence type="ECO:0000313" key="6">
    <source>
        <dbReference type="Proteomes" id="UP000307507"/>
    </source>
</evidence>
<keyword evidence="6" id="KW-1185">Reference proteome</keyword>
<reference evidence="5 6" key="1">
    <citation type="submission" date="2019-04" db="EMBL/GenBank/DDBJ databases">
        <title>Flavobacterium sp. nov. isolated from construction timber.</title>
        <authorList>
            <person name="Lin S.-Y."/>
            <person name="Chang C.-T."/>
            <person name="Young C.-C."/>
        </authorList>
    </citation>
    <scope>NUCLEOTIDE SEQUENCE [LARGE SCALE GENOMIC DNA]</scope>
    <source>
        <strain evidence="5 6">CC-CTC003</strain>
    </source>
</reference>
<dbReference type="PANTHER" id="PTHR35089">
    <property type="entry name" value="CHAPERONE PROTEIN SKP"/>
    <property type="match status" value="1"/>
</dbReference>
<dbReference type="Pfam" id="PF03938">
    <property type="entry name" value="OmpH"/>
    <property type="match status" value="1"/>
</dbReference>
<dbReference type="OrthoDB" id="1524711at2"/>
<evidence type="ECO:0000256" key="1">
    <source>
        <dbReference type="ARBA" id="ARBA00009091"/>
    </source>
</evidence>
<evidence type="ECO:0000313" key="5">
    <source>
        <dbReference type="EMBL" id="THF47209.1"/>
    </source>
</evidence>
<dbReference type="SMART" id="SM00935">
    <property type="entry name" value="OmpH"/>
    <property type="match status" value="1"/>
</dbReference>
<dbReference type="GO" id="GO:0005829">
    <property type="term" value="C:cytosol"/>
    <property type="evidence" value="ECO:0007669"/>
    <property type="project" value="TreeGrafter"/>
</dbReference>